<proteinExistence type="predicted"/>
<accession>A0A2S6I5F9</accession>
<dbReference type="SUPFAM" id="SSF55920">
    <property type="entry name" value="Creatinase/aminopeptidase"/>
    <property type="match status" value="1"/>
</dbReference>
<evidence type="ECO:0000313" key="3">
    <source>
        <dbReference type="EMBL" id="PPK86407.1"/>
    </source>
</evidence>
<feature type="chain" id="PRO_5015559235" evidence="1">
    <location>
        <begin position="20"/>
        <end position="443"/>
    </location>
</feature>
<dbReference type="AlphaFoldDB" id="A0A2S6I5F9"/>
<reference evidence="3 4" key="1">
    <citation type="submission" date="2018-02" db="EMBL/GenBank/DDBJ databases">
        <title>Genomic Encyclopedia of Archaeal and Bacterial Type Strains, Phase II (KMG-II): from individual species to whole genera.</title>
        <authorList>
            <person name="Goeker M."/>
        </authorList>
    </citation>
    <scope>NUCLEOTIDE SEQUENCE [LARGE SCALE GENOMIC DNA]</scope>
    <source>
        <strain evidence="3 4">DSM 29526</strain>
    </source>
</reference>
<gene>
    <name evidence="3" type="ORF">CLV84_3333</name>
</gene>
<keyword evidence="3" id="KW-0645">Protease</keyword>
<dbReference type="InterPro" id="IPR000994">
    <property type="entry name" value="Pept_M24"/>
</dbReference>
<keyword evidence="4" id="KW-1185">Reference proteome</keyword>
<dbReference type="EMBL" id="PTJC01000006">
    <property type="protein sequence ID" value="PPK86407.1"/>
    <property type="molecule type" value="Genomic_DNA"/>
</dbReference>
<evidence type="ECO:0000259" key="2">
    <source>
        <dbReference type="Pfam" id="PF00557"/>
    </source>
</evidence>
<name>A0A2S6I5F9_9BACT</name>
<keyword evidence="3" id="KW-0378">Hydrolase</keyword>
<feature type="domain" description="Peptidase M24" evidence="2">
    <location>
        <begin position="202"/>
        <end position="412"/>
    </location>
</feature>
<dbReference type="OrthoDB" id="9765815at2"/>
<feature type="signal peptide" evidence="1">
    <location>
        <begin position="1"/>
        <end position="19"/>
    </location>
</feature>
<dbReference type="Gene3D" id="3.90.230.10">
    <property type="entry name" value="Creatinase/methionine aminopeptidase superfamily"/>
    <property type="match status" value="1"/>
</dbReference>
<keyword evidence="1" id="KW-0732">Signal</keyword>
<organism evidence="3 4">
    <name type="scientific">Neolewinella xylanilytica</name>
    <dbReference type="NCBI Taxonomy" id="1514080"/>
    <lineage>
        <taxon>Bacteria</taxon>
        <taxon>Pseudomonadati</taxon>
        <taxon>Bacteroidota</taxon>
        <taxon>Saprospiria</taxon>
        <taxon>Saprospirales</taxon>
        <taxon>Lewinellaceae</taxon>
        <taxon>Neolewinella</taxon>
    </lineage>
</organism>
<dbReference type="RefSeq" id="WP_104420842.1">
    <property type="nucleotide sequence ID" value="NZ_PTJC01000006.1"/>
</dbReference>
<protein>
    <submittedName>
        <fullName evidence="3">Xaa-Pro aminopeptidase</fullName>
    </submittedName>
</protein>
<dbReference type="Proteomes" id="UP000237662">
    <property type="component" value="Unassembled WGS sequence"/>
</dbReference>
<keyword evidence="3" id="KW-0031">Aminopeptidase</keyword>
<comment type="caution">
    <text evidence="3">The sequence shown here is derived from an EMBL/GenBank/DDBJ whole genome shotgun (WGS) entry which is preliminary data.</text>
</comment>
<sequence length="443" mass="50192">MRGLLAVCFGLFALPGLQAQRTMPKILTLQQQGELRDGWLKERFATVVPELMRREGIDMWVMITREYNEDAVVKTMLPSSWMGARRTTMLLIYDPGEGKPLETLACARYDVGEVFKKAWDKEQQPDQWRQLAELIEARNPRKIAVNRSAEFGLADGISSYHYDRLMEALPDALDERVVSGEKLAIGWLETRIPAEMTVYRQIMQVAHAIIAEAFSERVIQPGVTTTEEVVWYLRERSRELGLEVWFHPTVDVQRSERQALYGFSGRPEADVIQPGDLLHCDFGITYCGLNTDTQENAYVLRPGETAAPEELVEAHKKGLRVMDLLTGNFGNGVSGNELLRSTIAAAEGEGLRPSVYSHPIGFHGHGAGPTIGLWDQQEGVKVNGDYPLYPNTAYSIELNNTTFLPGWEKDIRVMVEEDGFWDGERFHYINGRQEELYLIPRQD</sequence>
<dbReference type="InterPro" id="IPR036005">
    <property type="entry name" value="Creatinase/aminopeptidase-like"/>
</dbReference>
<dbReference type="Pfam" id="PF00557">
    <property type="entry name" value="Peptidase_M24"/>
    <property type="match status" value="1"/>
</dbReference>
<dbReference type="GO" id="GO:0004177">
    <property type="term" value="F:aminopeptidase activity"/>
    <property type="evidence" value="ECO:0007669"/>
    <property type="project" value="UniProtKB-KW"/>
</dbReference>
<evidence type="ECO:0000256" key="1">
    <source>
        <dbReference type="SAM" id="SignalP"/>
    </source>
</evidence>
<evidence type="ECO:0000313" key="4">
    <source>
        <dbReference type="Proteomes" id="UP000237662"/>
    </source>
</evidence>